<feature type="domain" description="HTH araC/xylS-type" evidence="4">
    <location>
        <begin position="30"/>
        <end position="129"/>
    </location>
</feature>
<dbReference type="PROSITE" id="PS01124">
    <property type="entry name" value="HTH_ARAC_FAMILY_2"/>
    <property type="match status" value="1"/>
</dbReference>
<dbReference type="GO" id="GO:0003700">
    <property type="term" value="F:DNA-binding transcription factor activity"/>
    <property type="evidence" value="ECO:0007669"/>
    <property type="project" value="InterPro"/>
</dbReference>
<keyword evidence="3" id="KW-0804">Transcription</keyword>
<dbReference type="InterPro" id="IPR009057">
    <property type="entry name" value="Homeodomain-like_sf"/>
</dbReference>
<dbReference type="PANTHER" id="PTHR46796:SF13">
    <property type="entry name" value="HTH-TYPE TRANSCRIPTIONAL ACTIVATOR RHAS"/>
    <property type="match status" value="1"/>
</dbReference>
<proteinExistence type="predicted"/>
<accession>A0A1H3X313</accession>
<dbReference type="GO" id="GO:0043565">
    <property type="term" value="F:sequence-specific DNA binding"/>
    <property type="evidence" value="ECO:0007669"/>
    <property type="project" value="InterPro"/>
</dbReference>
<gene>
    <name evidence="5" type="ORF">SAMN04488051_10183</name>
</gene>
<dbReference type="InterPro" id="IPR050204">
    <property type="entry name" value="AraC_XylS_family_regulators"/>
</dbReference>
<evidence type="ECO:0000256" key="2">
    <source>
        <dbReference type="ARBA" id="ARBA00023125"/>
    </source>
</evidence>
<dbReference type="Proteomes" id="UP000198773">
    <property type="component" value="Unassembled WGS sequence"/>
</dbReference>
<dbReference type="SUPFAM" id="SSF46689">
    <property type="entry name" value="Homeodomain-like"/>
    <property type="match status" value="1"/>
</dbReference>
<keyword evidence="2 5" id="KW-0238">DNA-binding</keyword>
<name>A0A1H3X313_ALKAM</name>
<dbReference type="AlphaFoldDB" id="A0A1H3X313"/>
<dbReference type="OrthoDB" id="282744at2"/>
<keyword evidence="6" id="KW-1185">Reference proteome</keyword>
<evidence type="ECO:0000313" key="5">
    <source>
        <dbReference type="EMBL" id="SDZ93777.1"/>
    </source>
</evidence>
<dbReference type="RefSeq" id="WP_091337854.1">
    <property type="nucleotide sequence ID" value="NZ_FNRM01000001.1"/>
</dbReference>
<protein>
    <submittedName>
        <fullName evidence="5">AraC-type DNA-binding protein</fullName>
    </submittedName>
</protein>
<evidence type="ECO:0000256" key="3">
    <source>
        <dbReference type="ARBA" id="ARBA00023163"/>
    </source>
</evidence>
<keyword evidence="1" id="KW-0805">Transcription regulation</keyword>
<dbReference type="PANTHER" id="PTHR46796">
    <property type="entry name" value="HTH-TYPE TRANSCRIPTIONAL ACTIVATOR RHAS-RELATED"/>
    <property type="match status" value="1"/>
</dbReference>
<evidence type="ECO:0000256" key="1">
    <source>
        <dbReference type="ARBA" id="ARBA00023015"/>
    </source>
</evidence>
<dbReference type="SMART" id="SM00342">
    <property type="entry name" value="HTH_ARAC"/>
    <property type="match status" value="1"/>
</dbReference>
<organism evidence="5 6">
    <name type="scientific">Alkalimonas amylolytica</name>
    <dbReference type="NCBI Taxonomy" id="152573"/>
    <lineage>
        <taxon>Bacteria</taxon>
        <taxon>Pseudomonadati</taxon>
        <taxon>Pseudomonadota</taxon>
        <taxon>Gammaproteobacteria</taxon>
        <taxon>Alkalimonas</taxon>
    </lineage>
</organism>
<reference evidence="5 6" key="1">
    <citation type="submission" date="2016-10" db="EMBL/GenBank/DDBJ databases">
        <authorList>
            <person name="de Groot N.N."/>
        </authorList>
    </citation>
    <scope>NUCLEOTIDE SEQUENCE [LARGE SCALE GENOMIC DNA]</scope>
    <source>
        <strain evidence="5 6">CGMCC 1.3430</strain>
    </source>
</reference>
<dbReference type="Gene3D" id="1.10.10.60">
    <property type="entry name" value="Homeodomain-like"/>
    <property type="match status" value="2"/>
</dbReference>
<sequence length="297" mass="32960">MPNNQPGNYNLIPEAALLAPLPSHIRRRFMQALELMHQGLALQLTWEQIARQSAISPSHFHRQFKALFNETPGHYLSRLRLQFATEQLLRFPEQSITDIAHKSGFSESQALAKALKRTLGHTAKAIKQMATHATPQQTADLMAKLAQPFMQGTMEQALAENIPAELLWVSQRSAKILEVDNCDWQVLAEQFGAGCASLMVLNPVNQLDLAWQHIDVRVCDLDAEACSHNFLLKEGFYLSAVVTLRSAVGYLAAVDGLFTIAMQRGLAIDSDGYFTEQLLAGSDEHGATLLFQLPIVD</sequence>
<evidence type="ECO:0000259" key="4">
    <source>
        <dbReference type="PROSITE" id="PS01124"/>
    </source>
</evidence>
<evidence type="ECO:0000313" key="6">
    <source>
        <dbReference type="Proteomes" id="UP000198773"/>
    </source>
</evidence>
<dbReference type="Pfam" id="PF12833">
    <property type="entry name" value="HTH_18"/>
    <property type="match status" value="1"/>
</dbReference>
<dbReference type="EMBL" id="FNRM01000001">
    <property type="protein sequence ID" value="SDZ93777.1"/>
    <property type="molecule type" value="Genomic_DNA"/>
</dbReference>
<dbReference type="InterPro" id="IPR018060">
    <property type="entry name" value="HTH_AraC"/>
</dbReference>
<dbReference type="STRING" id="152573.SAMN04488051_10183"/>